<name>A0A6J5VR32_PRUAR</name>
<gene>
    <name evidence="2" type="ORF">CURHAP_LOCUS46561</name>
</gene>
<feature type="compositionally biased region" description="Basic and acidic residues" evidence="1">
    <location>
        <begin position="452"/>
        <end position="471"/>
    </location>
</feature>
<accession>A0A6J5VR32</accession>
<dbReference type="EMBL" id="CAEKDK010000007">
    <property type="protein sequence ID" value="CAB4288388.1"/>
    <property type="molecule type" value="Genomic_DNA"/>
</dbReference>
<dbReference type="Proteomes" id="UP000507222">
    <property type="component" value="Unassembled WGS sequence"/>
</dbReference>
<organism evidence="2 3">
    <name type="scientific">Prunus armeniaca</name>
    <name type="common">Apricot</name>
    <name type="synonym">Armeniaca vulgaris</name>
    <dbReference type="NCBI Taxonomy" id="36596"/>
    <lineage>
        <taxon>Eukaryota</taxon>
        <taxon>Viridiplantae</taxon>
        <taxon>Streptophyta</taxon>
        <taxon>Embryophyta</taxon>
        <taxon>Tracheophyta</taxon>
        <taxon>Spermatophyta</taxon>
        <taxon>Magnoliopsida</taxon>
        <taxon>eudicotyledons</taxon>
        <taxon>Gunneridae</taxon>
        <taxon>Pentapetalae</taxon>
        <taxon>rosids</taxon>
        <taxon>fabids</taxon>
        <taxon>Rosales</taxon>
        <taxon>Rosaceae</taxon>
        <taxon>Amygdaloideae</taxon>
        <taxon>Amygdaleae</taxon>
        <taxon>Prunus</taxon>
    </lineage>
</organism>
<sequence>MGNLGSNRNQYMTISVLENVEKKFVSYTWRGRIGQKRPSSIPLTSGRKWQVVVYEGGNQSTTITKAVSFFPPIPKYPLYFNLFAKSPSLKASDLPAEIDPGLGFIGLSITDKKEPNRGGGKIKALWLQTPIADSGLGLSFEAVVQNLMNSQSTCRNQRPKGLKMKYSHEKAYSGSAENKVSEERGSDILGRKGNAGWSKDGGIFGLEDVNLVEGSIKKEDGGVGDDMLGENAEENNEAESNKVDDHARGKLARHEGNEIERTEMQYKVLNITDDNSDVEDKGNDEPVGLNKNSLQEENSQERHGDTQEIISDHDGEKYVKNISHDEVGEEKEQNSQVNHDKQENEKDREKEPQRLEEFSTNKDISVQHSQGKSDTLKGPDSVVDGVHGFNDENGVPVDGNDLIESIVTGSSDDHAMVLHQEMNSSSNNQSETKENTMKEEVAAKEGTNGADFEAKSKISVEDSKINMKPKVETSSGIGVHANTSRIDSVSETTQGGSSVSDS</sequence>
<protein>
    <submittedName>
        <fullName evidence="2">Uncharacterized protein</fullName>
    </submittedName>
</protein>
<reference evidence="2 3" key="1">
    <citation type="submission" date="2020-05" db="EMBL/GenBank/DDBJ databases">
        <authorList>
            <person name="Campoy J."/>
            <person name="Schneeberger K."/>
            <person name="Spophaly S."/>
        </authorList>
    </citation>
    <scope>NUCLEOTIDE SEQUENCE [LARGE SCALE GENOMIC DNA]</scope>
    <source>
        <strain evidence="2">PruArmRojPasFocal</strain>
    </source>
</reference>
<feature type="compositionally biased region" description="Basic and acidic residues" evidence="1">
    <location>
        <begin position="299"/>
        <end position="360"/>
    </location>
</feature>
<feature type="compositionally biased region" description="Polar residues" evidence="1">
    <location>
        <begin position="361"/>
        <end position="373"/>
    </location>
</feature>
<feature type="compositionally biased region" description="Basic and acidic residues" evidence="1">
    <location>
        <begin position="239"/>
        <end position="264"/>
    </location>
</feature>
<evidence type="ECO:0000313" key="3">
    <source>
        <dbReference type="Proteomes" id="UP000507222"/>
    </source>
</evidence>
<evidence type="ECO:0000256" key="1">
    <source>
        <dbReference type="SAM" id="MobiDB-lite"/>
    </source>
</evidence>
<feature type="region of interest" description="Disordered" evidence="1">
    <location>
        <begin position="422"/>
        <end position="502"/>
    </location>
</feature>
<dbReference type="AlphaFoldDB" id="A0A6J5VR32"/>
<feature type="compositionally biased region" description="Polar residues" evidence="1">
    <location>
        <begin position="472"/>
        <end position="502"/>
    </location>
</feature>
<feature type="compositionally biased region" description="Basic and acidic residues" evidence="1">
    <location>
        <begin position="431"/>
        <end position="443"/>
    </location>
</feature>
<feature type="region of interest" description="Disordered" evidence="1">
    <location>
        <begin position="217"/>
        <end position="398"/>
    </location>
</feature>
<evidence type="ECO:0000313" key="2">
    <source>
        <dbReference type="EMBL" id="CAB4288388.1"/>
    </source>
</evidence>
<feature type="compositionally biased region" description="Acidic residues" evidence="1">
    <location>
        <begin position="227"/>
        <end position="237"/>
    </location>
</feature>
<proteinExistence type="predicted"/>